<dbReference type="InterPro" id="IPR010667">
    <property type="entry name" value="Phage_T4_Gp19"/>
</dbReference>
<dbReference type="PANTHER" id="PTHR38009">
    <property type="entry name" value="CONSERVED HYPOTHETICAL PHAGE TAIL PROTEIN"/>
    <property type="match status" value="1"/>
</dbReference>
<dbReference type="RefSeq" id="WP_189326335.1">
    <property type="nucleotide sequence ID" value="NZ_BMPQ01000030.1"/>
</dbReference>
<sequence length="144" mass="16212">MAPTAQRVDPLTSFNFLVTMNGLTRAAFQECTGFSSSIDLIEHREGGAPYPAKLAGLTKYGNVVLRRGITDDLELYEWHLAAVNGDIQRRNGSIVLLDRKGEEKARWNFFDAWPQRWEGPALNSENSDIAIETFELAVERLERA</sequence>
<proteinExistence type="predicted"/>
<dbReference type="Proteomes" id="UP000637788">
    <property type="component" value="Unassembled WGS sequence"/>
</dbReference>
<gene>
    <name evidence="1" type="ORF">GCM10010094_76390</name>
</gene>
<dbReference type="InterPro" id="IPR011747">
    <property type="entry name" value="CHP02241"/>
</dbReference>
<dbReference type="PANTHER" id="PTHR38009:SF1">
    <property type="entry name" value="CONSERVED HYPOTHETICAL PHAGE TAIL PROTEIN"/>
    <property type="match status" value="1"/>
</dbReference>
<reference evidence="1" key="2">
    <citation type="submission" date="2020-09" db="EMBL/GenBank/DDBJ databases">
        <authorList>
            <person name="Sun Q."/>
            <person name="Ohkuma M."/>
        </authorList>
    </citation>
    <scope>NUCLEOTIDE SEQUENCE</scope>
    <source>
        <strain evidence="1">JCM 3035</strain>
    </source>
</reference>
<comment type="caution">
    <text evidence="1">The sequence shown here is derived from an EMBL/GenBank/DDBJ whole genome shotgun (WGS) entry which is preliminary data.</text>
</comment>
<name>A0A917REU3_9ACTN</name>
<evidence type="ECO:0000313" key="1">
    <source>
        <dbReference type="EMBL" id="GGL04300.1"/>
    </source>
</evidence>
<dbReference type="AlphaFoldDB" id="A0A917REU3"/>
<evidence type="ECO:0000313" key="2">
    <source>
        <dbReference type="Proteomes" id="UP000637788"/>
    </source>
</evidence>
<organism evidence="1 2">
    <name type="scientific">Streptomyces flaveus</name>
    <dbReference type="NCBI Taxonomy" id="66370"/>
    <lineage>
        <taxon>Bacteria</taxon>
        <taxon>Bacillati</taxon>
        <taxon>Actinomycetota</taxon>
        <taxon>Actinomycetes</taxon>
        <taxon>Kitasatosporales</taxon>
        <taxon>Streptomycetaceae</taxon>
        <taxon>Streptomyces</taxon>
        <taxon>Streptomyces aurantiacus group</taxon>
    </lineage>
</organism>
<reference evidence="1" key="1">
    <citation type="journal article" date="2014" name="Int. J. Syst. Evol. Microbiol.">
        <title>Complete genome sequence of Corynebacterium casei LMG S-19264T (=DSM 44701T), isolated from a smear-ripened cheese.</title>
        <authorList>
            <consortium name="US DOE Joint Genome Institute (JGI-PGF)"/>
            <person name="Walter F."/>
            <person name="Albersmeier A."/>
            <person name="Kalinowski J."/>
            <person name="Ruckert C."/>
        </authorList>
    </citation>
    <scope>NUCLEOTIDE SEQUENCE</scope>
    <source>
        <strain evidence="1">JCM 3035</strain>
    </source>
</reference>
<dbReference type="NCBIfam" id="TIGR02241">
    <property type="entry name" value="conserved hypothetical phage tail region protein"/>
    <property type="match status" value="1"/>
</dbReference>
<accession>A0A917REU3</accession>
<dbReference type="Pfam" id="PF06841">
    <property type="entry name" value="Phage_T4_gp19"/>
    <property type="match status" value="1"/>
</dbReference>
<dbReference type="GO" id="GO:0005198">
    <property type="term" value="F:structural molecule activity"/>
    <property type="evidence" value="ECO:0007669"/>
    <property type="project" value="InterPro"/>
</dbReference>
<protein>
    <submittedName>
        <fullName evidence="1">Phage tail protein</fullName>
    </submittedName>
</protein>
<keyword evidence="2" id="KW-1185">Reference proteome</keyword>
<dbReference type="EMBL" id="BMPQ01000030">
    <property type="protein sequence ID" value="GGL04300.1"/>
    <property type="molecule type" value="Genomic_DNA"/>
</dbReference>